<keyword evidence="1 5" id="KW-0378">Hydrolase</keyword>
<dbReference type="PROSITE" id="PS51257">
    <property type="entry name" value="PROKAR_LIPOPROTEIN"/>
    <property type="match status" value="1"/>
</dbReference>
<proteinExistence type="predicted"/>
<evidence type="ECO:0000313" key="5">
    <source>
        <dbReference type="EMBL" id="TDQ55025.1"/>
    </source>
</evidence>
<evidence type="ECO:0000256" key="4">
    <source>
        <dbReference type="SAM" id="SignalP"/>
    </source>
</evidence>
<evidence type="ECO:0000256" key="1">
    <source>
        <dbReference type="ARBA" id="ARBA00022801"/>
    </source>
</evidence>
<organism evidence="5 6">
    <name type="scientific">Actinorugispora endophytica</name>
    <dbReference type="NCBI Taxonomy" id="1605990"/>
    <lineage>
        <taxon>Bacteria</taxon>
        <taxon>Bacillati</taxon>
        <taxon>Actinomycetota</taxon>
        <taxon>Actinomycetes</taxon>
        <taxon>Streptosporangiales</taxon>
        <taxon>Nocardiopsidaceae</taxon>
        <taxon>Actinorugispora</taxon>
    </lineage>
</organism>
<keyword evidence="4" id="KW-0732">Signal</keyword>
<gene>
    <name evidence="5" type="ORF">EV190_101346</name>
</gene>
<dbReference type="PANTHER" id="PTHR10272:SF0">
    <property type="entry name" value="PLATELET-ACTIVATING FACTOR ACETYLHYDROLASE"/>
    <property type="match status" value="1"/>
</dbReference>
<name>A0A4R6V3R1_9ACTN</name>
<accession>A0A4R6V3R1</accession>
<dbReference type="OrthoDB" id="569821at2"/>
<dbReference type="SUPFAM" id="SSF53474">
    <property type="entry name" value="alpha/beta-Hydrolases"/>
    <property type="match status" value="1"/>
</dbReference>
<evidence type="ECO:0000256" key="3">
    <source>
        <dbReference type="ARBA" id="ARBA00023098"/>
    </source>
</evidence>
<keyword evidence="3" id="KW-0443">Lipid metabolism</keyword>
<evidence type="ECO:0000313" key="6">
    <source>
        <dbReference type="Proteomes" id="UP000295281"/>
    </source>
</evidence>
<sequence length="428" mass="45251">MTDRRSFSPRRHRVLFHGAAAAVLAASCAVPSAFAAVTDPDPVRLVPPEPTGPHAVGRVELHLAEEGRGHPWVEGVERRELMATLWYPAEGGGGERARYVPDSVAGVLAGELEQVGLSRDAVDFAGSYSNAVVGADVAPDAGRLPVLLYSPGFNQTRHQATAQLEELASRGYAVAAVDHPYETSAVEFPDGRVVRDSVPGSGAETLRAAVGTRVADVRLVLDALEEIAEGGDPRVDGRPLPEGLGRALDPSAVGMFGHSAGGFTTAEAMLGDDRLDAGANLDGSMAYHVGDEEWAESTVRGADRPFMIIGGGTTSPGSVPRTSEHSPDWRMFREASTGPSLELYLEEGEHMGFTDLQWQAPQVEAGARPGGPAWEDTMRASVGTVDPGRGIAAQRAYLTAFFDEYVRGEERPLLDGPSGEHPDVAFVG</sequence>
<dbReference type="InterPro" id="IPR029058">
    <property type="entry name" value="AB_hydrolase_fold"/>
</dbReference>
<dbReference type="EMBL" id="SNYN01000001">
    <property type="protein sequence ID" value="TDQ55025.1"/>
    <property type="molecule type" value="Genomic_DNA"/>
</dbReference>
<feature type="chain" id="PRO_5020528691" evidence="4">
    <location>
        <begin position="36"/>
        <end position="428"/>
    </location>
</feature>
<protein>
    <submittedName>
        <fullName evidence="5">Platelet-activating factor acetylhydrolase isoform II</fullName>
    </submittedName>
</protein>
<feature type="signal peptide" evidence="4">
    <location>
        <begin position="1"/>
        <end position="35"/>
    </location>
</feature>
<reference evidence="5 6" key="1">
    <citation type="submission" date="2019-03" db="EMBL/GenBank/DDBJ databases">
        <title>Genomic Encyclopedia of Type Strains, Phase IV (KMG-IV): sequencing the most valuable type-strain genomes for metagenomic binning, comparative biology and taxonomic classification.</title>
        <authorList>
            <person name="Goeker M."/>
        </authorList>
    </citation>
    <scope>NUCLEOTIDE SEQUENCE [LARGE SCALE GENOMIC DNA]</scope>
    <source>
        <strain evidence="5 6">DSM 46770</strain>
    </source>
</reference>
<evidence type="ECO:0000256" key="2">
    <source>
        <dbReference type="ARBA" id="ARBA00022963"/>
    </source>
</evidence>
<dbReference type="RefSeq" id="WP_133739615.1">
    <property type="nucleotide sequence ID" value="NZ_SNYN01000001.1"/>
</dbReference>
<dbReference type="PROSITE" id="PS51318">
    <property type="entry name" value="TAT"/>
    <property type="match status" value="1"/>
</dbReference>
<comment type="caution">
    <text evidence="5">The sequence shown here is derived from an EMBL/GenBank/DDBJ whole genome shotgun (WGS) entry which is preliminary data.</text>
</comment>
<dbReference type="InterPro" id="IPR006311">
    <property type="entry name" value="TAT_signal"/>
</dbReference>
<keyword evidence="2" id="KW-0442">Lipid degradation</keyword>
<keyword evidence="6" id="KW-1185">Reference proteome</keyword>
<dbReference type="Proteomes" id="UP000295281">
    <property type="component" value="Unassembled WGS sequence"/>
</dbReference>
<dbReference type="PANTHER" id="PTHR10272">
    <property type="entry name" value="PLATELET-ACTIVATING FACTOR ACETYLHYDROLASE"/>
    <property type="match status" value="1"/>
</dbReference>
<dbReference type="Pfam" id="PF03403">
    <property type="entry name" value="PAF-AH_p_II"/>
    <property type="match status" value="1"/>
</dbReference>
<dbReference type="Gene3D" id="3.40.50.1820">
    <property type="entry name" value="alpha/beta hydrolase"/>
    <property type="match status" value="1"/>
</dbReference>
<dbReference type="GO" id="GO:0016042">
    <property type="term" value="P:lipid catabolic process"/>
    <property type="evidence" value="ECO:0007669"/>
    <property type="project" value="UniProtKB-KW"/>
</dbReference>
<dbReference type="AlphaFoldDB" id="A0A4R6V3R1"/>
<dbReference type="GO" id="GO:0003847">
    <property type="term" value="F:1-alkyl-2-acetylglycerophosphocholine esterase activity"/>
    <property type="evidence" value="ECO:0007669"/>
    <property type="project" value="TreeGrafter"/>
</dbReference>